<dbReference type="GO" id="GO:0015074">
    <property type="term" value="P:DNA integration"/>
    <property type="evidence" value="ECO:0007669"/>
    <property type="project" value="InterPro"/>
</dbReference>
<organism evidence="2 3">
    <name type="scientific">Rotaria socialis</name>
    <dbReference type="NCBI Taxonomy" id="392032"/>
    <lineage>
        <taxon>Eukaryota</taxon>
        <taxon>Metazoa</taxon>
        <taxon>Spiralia</taxon>
        <taxon>Gnathifera</taxon>
        <taxon>Rotifera</taxon>
        <taxon>Eurotatoria</taxon>
        <taxon>Bdelloidea</taxon>
        <taxon>Philodinida</taxon>
        <taxon>Philodinidae</taxon>
        <taxon>Rotaria</taxon>
    </lineage>
</organism>
<dbReference type="EMBL" id="CAJNYU010000896">
    <property type="protein sequence ID" value="CAF3396090.1"/>
    <property type="molecule type" value="Genomic_DNA"/>
</dbReference>
<feature type="domain" description="Integrase catalytic" evidence="1">
    <location>
        <begin position="135"/>
        <end position="301"/>
    </location>
</feature>
<gene>
    <name evidence="2" type="ORF">FME351_LOCUS8606</name>
</gene>
<dbReference type="PROSITE" id="PS50994">
    <property type="entry name" value="INTEGRASE"/>
    <property type="match status" value="1"/>
</dbReference>
<dbReference type="InterPro" id="IPR050951">
    <property type="entry name" value="Retrovirus_Pol_polyprotein"/>
</dbReference>
<dbReference type="Proteomes" id="UP000663869">
    <property type="component" value="Unassembled WGS sequence"/>
</dbReference>
<protein>
    <recommendedName>
        <fullName evidence="1">Integrase catalytic domain-containing protein</fullName>
    </recommendedName>
</protein>
<dbReference type="Gene3D" id="3.30.420.10">
    <property type="entry name" value="Ribonuclease H-like superfamily/Ribonuclease H"/>
    <property type="match status" value="1"/>
</dbReference>
<dbReference type="AlphaFoldDB" id="A0A817ZUI6"/>
<dbReference type="InterPro" id="IPR036397">
    <property type="entry name" value="RNaseH_sf"/>
</dbReference>
<dbReference type="InterPro" id="IPR012337">
    <property type="entry name" value="RNaseH-like_sf"/>
</dbReference>
<comment type="caution">
    <text evidence="2">The sequence shown here is derived from an EMBL/GenBank/DDBJ whole genome shotgun (WGS) entry which is preliminary data.</text>
</comment>
<proteinExistence type="predicted"/>
<evidence type="ECO:0000313" key="3">
    <source>
        <dbReference type="Proteomes" id="UP000663869"/>
    </source>
</evidence>
<evidence type="ECO:0000313" key="2">
    <source>
        <dbReference type="EMBL" id="CAF3396090.1"/>
    </source>
</evidence>
<reference evidence="2" key="1">
    <citation type="submission" date="2021-02" db="EMBL/GenBank/DDBJ databases">
        <authorList>
            <person name="Nowell W R."/>
        </authorList>
    </citation>
    <scope>NUCLEOTIDE SEQUENCE</scope>
</reference>
<dbReference type="PANTHER" id="PTHR37984:SF15">
    <property type="entry name" value="INTEGRASE CATALYTIC DOMAIN-CONTAINING PROTEIN"/>
    <property type="match status" value="1"/>
</dbReference>
<dbReference type="Gene3D" id="1.10.340.70">
    <property type="match status" value="1"/>
</dbReference>
<dbReference type="PANTHER" id="PTHR37984">
    <property type="entry name" value="PROTEIN CBG26694"/>
    <property type="match status" value="1"/>
</dbReference>
<dbReference type="InterPro" id="IPR041588">
    <property type="entry name" value="Integrase_H2C2"/>
</dbReference>
<sequence length="609" mass="68494">MELFYEKIDKHIENLSEKFRCKFVITKVVYNDIVLVLKDGSGEAQFKFWVFKHFKLVTIGELQVVYGKKSNNPVITYEQLYATIKECHERVGHHGRDKTWNEVKQQYCWIPFDVVVIFLSLCDVCSNRKGFPKPITDKPIVSIGYLTRLQIDLIDMRSVPDGEFKWILHAKDHFTKYSWTYPLKTKEAQPVAETLLQQFYAFGPPRILQSDNGKEFVAQVIKDLKNIWSDLVIINGRPRHPQTQGLVERGNQTLEAALGKWMQSKGSSEWSKGLAPVAYAINTSEAQTIGKTPYEVVFGQKPRSDFEMWKLLSENGIEDEEKLPREIMEALNENVCSELVTVNPTQAVAEVPAGVSISTANNITSLTNATISPNSIAGVEASESISPSNFESNKEKDTEENEVAKCCAEIDHEEVVCFSTLASTNSIDNNSAEDDSSVISRHKQIRDEAEECYMQSIAKRQKKYDETIKLRQYQLGDVVGLKIDKVDRTNTTPKILPCKVISIQSSNDNTNIYHLCTTKCILSTKYTAPDLIDLTKCNFSELRAIDSQTLPLQTFIQACKDYVSTGSNPVVEACTCNGNCATKKCPCKAAKVQCASKCHPAKKQPCSNI</sequence>
<accession>A0A817ZUI6</accession>
<name>A0A817ZUI6_9BILA</name>
<dbReference type="Pfam" id="PF00665">
    <property type="entry name" value="rve"/>
    <property type="match status" value="1"/>
</dbReference>
<evidence type="ECO:0000259" key="1">
    <source>
        <dbReference type="PROSITE" id="PS50994"/>
    </source>
</evidence>
<dbReference type="SUPFAM" id="SSF53098">
    <property type="entry name" value="Ribonuclease H-like"/>
    <property type="match status" value="1"/>
</dbReference>
<dbReference type="GO" id="GO:0003676">
    <property type="term" value="F:nucleic acid binding"/>
    <property type="evidence" value="ECO:0007669"/>
    <property type="project" value="InterPro"/>
</dbReference>
<dbReference type="InterPro" id="IPR001584">
    <property type="entry name" value="Integrase_cat-core"/>
</dbReference>
<dbReference type="Pfam" id="PF17921">
    <property type="entry name" value="Integrase_H2C2"/>
    <property type="match status" value="1"/>
</dbReference>